<keyword evidence="2" id="KW-0813">Transport</keyword>
<sequence>MSEAKVVADDAQERPADRTGALIVVIFTLQFLVALDMSLVNIALPSIRADLGFSASGLQWVVTAYLLTFAGLLLLGGRLGDHWGRRATILGGLVVFALASLAGGLATSPGTLIAARAIQGCAAALLAPASLALVSTIGNTQARTKAMGLWGAAGAAGGAAGVVLSGVLTDWLGWRAVLFVNIPIVAIAMAAALVGVPASPRATRGSLDVAGAFTVTLGVAAIVYGVTAATDHGWTSAPTVTGIVAGLAVLVAFIVIERRVEHPLMPLEILRTRRVLGANIFGFMLAAGQLAAFYFCSLYVQTVWDVDPDIAGVLFLPFCFFVVVGIIVANKLRPRIGARNAIVVLGLLGAISLGVFALMPAHFDFFLGILLPSCLAAIGIGGSLVLVGAVSTEGVEPAHAGAVSGVVNSARQLGGTIGLAVLVTVAAQFTSARDGYHAGFAVGAVLLVVGSLAAWLILPRGRQM</sequence>
<dbReference type="AlphaFoldDB" id="A0A916T4G0"/>
<evidence type="ECO:0000259" key="8">
    <source>
        <dbReference type="PROSITE" id="PS50850"/>
    </source>
</evidence>
<name>A0A916T4G0_9ACTN</name>
<feature type="transmembrane region" description="Helical" evidence="7">
    <location>
        <begin position="56"/>
        <end position="75"/>
    </location>
</feature>
<keyword evidence="3" id="KW-1003">Cell membrane</keyword>
<dbReference type="SUPFAM" id="SSF103473">
    <property type="entry name" value="MFS general substrate transporter"/>
    <property type="match status" value="2"/>
</dbReference>
<keyword evidence="10" id="KW-1185">Reference proteome</keyword>
<dbReference type="InterPro" id="IPR036259">
    <property type="entry name" value="MFS_trans_sf"/>
</dbReference>
<accession>A0A916T4G0</accession>
<feature type="transmembrane region" description="Helical" evidence="7">
    <location>
        <begin position="365"/>
        <end position="392"/>
    </location>
</feature>
<dbReference type="CDD" id="cd17321">
    <property type="entry name" value="MFS_MMR_MDR_like"/>
    <property type="match status" value="1"/>
</dbReference>
<evidence type="ECO:0000256" key="2">
    <source>
        <dbReference type="ARBA" id="ARBA00022448"/>
    </source>
</evidence>
<feature type="transmembrane region" description="Helical" evidence="7">
    <location>
        <begin position="207"/>
        <end position="227"/>
    </location>
</feature>
<feature type="transmembrane region" description="Helical" evidence="7">
    <location>
        <begin position="413"/>
        <end position="430"/>
    </location>
</feature>
<feature type="transmembrane region" description="Helical" evidence="7">
    <location>
        <begin position="146"/>
        <end position="168"/>
    </location>
</feature>
<dbReference type="Gene3D" id="1.20.1250.20">
    <property type="entry name" value="MFS general substrate transporter like domains"/>
    <property type="match status" value="1"/>
</dbReference>
<dbReference type="GO" id="GO:0022857">
    <property type="term" value="F:transmembrane transporter activity"/>
    <property type="evidence" value="ECO:0007669"/>
    <property type="project" value="InterPro"/>
</dbReference>
<dbReference type="InterPro" id="IPR011701">
    <property type="entry name" value="MFS"/>
</dbReference>
<reference evidence="9" key="1">
    <citation type="journal article" date="2014" name="Int. J. Syst. Evol. Microbiol.">
        <title>Complete genome sequence of Corynebacterium casei LMG S-19264T (=DSM 44701T), isolated from a smear-ripened cheese.</title>
        <authorList>
            <consortium name="US DOE Joint Genome Institute (JGI-PGF)"/>
            <person name="Walter F."/>
            <person name="Albersmeier A."/>
            <person name="Kalinowski J."/>
            <person name="Ruckert C."/>
        </authorList>
    </citation>
    <scope>NUCLEOTIDE SEQUENCE</scope>
    <source>
        <strain evidence="9">CGMCC 1.12827</strain>
    </source>
</reference>
<evidence type="ECO:0000256" key="4">
    <source>
        <dbReference type="ARBA" id="ARBA00022692"/>
    </source>
</evidence>
<dbReference type="Pfam" id="PF07690">
    <property type="entry name" value="MFS_1"/>
    <property type="match status" value="1"/>
</dbReference>
<evidence type="ECO:0000256" key="1">
    <source>
        <dbReference type="ARBA" id="ARBA00004651"/>
    </source>
</evidence>
<feature type="transmembrane region" description="Helical" evidence="7">
    <location>
        <begin position="310"/>
        <end position="329"/>
    </location>
</feature>
<dbReference type="Gene3D" id="1.20.1720.10">
    <property type="entry name" value="Multidrug resistance protein D"/>
    <property type="match status" value="1"/>
</dbReference>
<feature type="transmembrane region" description="Helical" evidence="7">
    <location>
        <begin position="276"/>
        <end position="304"/>
    </location>
</feature>
<feature type="transmembrane region" description="Helical" evidence="7">
    <location>
        <begin position="341"/>
        <end position="359"/>
    </location>
</feature>
<comment type="subcellular location">
    <subcellularLocation>
        <location evidence="1">Cell membrane</location>
        <topology evidence="1">Multi-pass membrane protein</topology>
    </subcellularLocation>
</comment>
<feature type="transmembrane region" description="Helical" evidence="7">
    <location>
        <begin position="174"/>
        <end position="195"/>
    </location>
</feature>
<evidence type="ECO:0000256" key="7">
    <source>
        <dbReference type="SAM" id="Phobius"/>
    </source>
</evidence>
<feature type="transmembrane region" description="Helical" evidence="7">
    <location>
        <begin position="87"/>
        <end position="107"/>
    </location>
</feature>
<evidence type="ECO:0000313" key="10">
    <source>
        <dbReference type="Proteomes" id="UP000621454"/>
    </source>
</evidence>
<dbReference type="PROSITE" id="PS50850">
    <property type="entry name" value="MFS"/>
    <property type="match status" value="1"/>
</dbReference>
<feature type="transmembrane region" description="Helical" evidence="7">
    <location>
        <begin position="21"/>
        <end position="44"/>
    </location>
</feature>
<keyword evidence="4 7" id="KW-0812">Transmembrane</keyword>
<dbReference type="Proteomes" id="UP000621454">
    <property type="component" value="Unassembled WGS sequence"/>
</dbReference>
<dbReference type="PANTHER" id="PTHR42718:SF46">
    <property type="entry name" value="BLR6921 PROTEIN"/>
    <property type="match status" value="1"/>
</dbReference>
<feature type="transmembrane region" description="Helical" evidence="7">
    <location>
        <begin position="436"/>
        <end position="458"/>
    </location>
</feature>
<evidence type="ECO:0000313" key="9">
    <source>
        <dbReference type="EMBL" id="GGB31344.1"/>
    </source>
</evidence>
<evidence type="ECO:0000256" key="5">
    <source>
        <dbReference type="ARBA" id="ARBA00022989"/>
    </source>
</evidence>
<reference evidence="9" key="2">
    <citation type="submission" date="2020-09" db="EMBL/GenBank/DDBJ databases">
        <authorList>
            <person name="Sun Q."/>
            <person name="Zhou Y."/>
        </authorList>
    </citation>
    <scope>NUCLEOTIDE SEQUENCE</scope>
    <source>
        <strain evidence="9">CGMCC 1.12827</strain>
    </source>
</reference>
<evidence type="ECO:0000256" key="6">
    <source>
        <dbReference type="ARBA" id="ARBA00023136"/>
    </source>
</evidence>
<dbReference type="EMBL" id="BMGC01000011">
    <property type="protein sequence ID" value="GGB31344.1"/>
    <property type="molecule type" value="Genomic_DNA"/>
</dbReference>
<protein>
    <submittedName>
        <fullName evidence="9">MFS transporter</fullName>
    </submittedName>
</protein>
<dbReference type="PANTHER" id="PTHR42718">
    <property type="entry name" value="MAJOR FACILITATOR SUPERFAMILY MULTIDRUG TRANSPORTER MFSC"/>
    <property type="match status" value="1"/>
</dbReference>
<feature type="transmembrane region" description="Helical" evidence="7">
    <location>
        <begin position="233"/>
        <end position="256"/>
    </location>
</feature>
<keyword evidence="6 7" id="KW-0472">Membrane</keyword>
<dbReference type="GO" id="GO:0005886">
    <property type="term" value="C:plasma membrane"/>
    <property type="evidence" value="ECO:0007669"/>
    <property type="project" value="UniProtKB-SubCell"/>
</dbReference>
<dbReference type="RefSeq" id="WP_188586405.1">
    <property type="nucleotide sequence ID" value="NZ_BMGC01000011.1"/>
</dbReference>
<comment type="caution">
    <text evidence="9">The sequence shown here is derived from an EMBL/GenBank/DDBJ whole genome shotgun (WGS) entry which is preliminary data.</text>
</comment>
<gene>
    <name evidence="9" type="ORF">GCM10011489_19430</name>
</gene>
<keyword evidence="5 7" id="KW-1133">Transmembrane helix</keyword>
<proteinExistence type="predicted"/>
<organism evidence="9 10">
    <name type="scientific">Gordonia jinhuaensis</name>
    <dbReference type="NCBI Taxonomy" id="1517702"/>
    <lineage>
        <taxon>Bacteria</taxon>
        <taxon>Bacillati</taxon>
        <taxon>Actinomycetota</taxon>
        <taxon>Actinomycetes</taxon>
        <taxon>Mycobacteriales</taxon>
        <taxon>Gordoniaceae</taxon>
        <taxon>Gordonia</taxon>
    </lineage>
</organism>
<feature type="transmembrane region" description="Helical" evidence="7">
    <location>
        <begin position="113"/>
        <end position="134"/>
    </location>
</feature>
<evidence type="ECO:0000256" key="3">
    <source>
        <dbReference type="ARBA" id="ARBA00022475"/>
    </source>
</evidence>
<feature type="domain" description="Major facilitator superfamily (MFS) profile" evidence="8">
    <location>
        <begin position="22"/>
        <end position="462"/>
    </location>
</feature>
<dbReference type="InterPro" id="IPR020846">
    <property type="entry name" value="MFS_dom"/>
</dbReference>